<dbReference type="InterPro" id="IPR036770">
    <property type="entry name" value="Ankyrin_rpt-contain_sf"/>
</dbReference>
<sequence>MATAPDSVSHRFRLLDFPSEIIARIGTFATFNRLAFPTGALNRHLRSIFSDPSDIAARAVVRYGSPNLALVAEASFPGDAAVIGILCQRADVDVLVEFQDDECSALQMAAARGHFEAVQCLLDAGVTIVTTYTRNPLLEACRHGHGRILEAFLDRGVDLRRLDVELICAEDCFRAAVGAGHLEIVQILIGRGLYLPEDMPGVLIGSFSVGRLDIVNLLLSNGAELTPSAPGEATTFTNCLSSAAYNGHLDAVKFLLELRGNANIKPDEGPELALISAADGRRMDIFKYLLDRGADINAQDGEVLYQQAISGAYSDDKEVVQIFLRWGAEMDPVIERLKQDGETGEEALAFLKQCLEEIQDEVLPGNK</sequence>
<dbReference type="PANTHER" id="PTHR24198:SF165">
    <property type="entry name" value="ANKYRIN REPEAT-CONTAINING PROTEIN-RELATED"/>
    <property type="match status" value="1"/>
</dbReference>
<organism evidence="4 5">
    <name type="scientific">Gonapodya prolifera (strain JEL478)</name>
    <name type="common">Monoblepharis prolifera</name>
    <dbReference type="NCBI Taxonomy" id="1344416"/>
    <lineage>
        <taxon>Eukaryota</taxon>
        <taxon>Fungi</taxon>
        <taxon>Fungi incertae sedis</taxon>
        <taxon>Chytridiomycota</taxon>
        <taxon>Chytridiomycota incertae sedis</taxon>
        <taxon>Monoblepharidomycetes</taxon>
        <taxon>Monoblepharidales</taxon>
        <taxon>Gonapodyaceae</taxon>
        <taxon>Gonapodya</taxon>
    </lineage>
</organism>
<dbReference type="STRING" id="1344416.A0A139A2C0"/>
<dbReference type="EMBL" id="KQ965811">
    <property type="protein sequence ID" value="KXS10927.1"/>
    <property type="molecule type" value="Genomic_DNA"/>
</dbReference>
<evidence type="ECO:0000256" key="2">
    <source>
        <dbReference type="ARBA" id="ARBA00023043"/>
    </source>
</evidence>
<dbReference type="OMA" id="LICAEDC"/>
<evidence type="ECO:0000313" key="4">
    <source>
        <dbReference type="EMBL" id="KXS10927.1"/>
    </source>
</evidence>
<dbReference type="PANTHER" id="PTHR24198">
    <property type="entry name" value="ANKYRIN REPEAT AND PROTEIN KINASE DOMAIN-CONTAINING PROTEIN"/>
    <property type="match status" value="1"/>
</dbReference>
<protein>
    <submittedName>
        <fullName evidence="4">Ankyrin</fullName>
    </submittedName>
</protein>
<dbReference type="SMART" id="SM00248">
    <property type="entry name" value="ANK"/>
    <property type="match status" value="5"/>
</dbReference>
<keyword evidence="1" id="KW-0677">Repeat</keyword>
<dbReference type="Pfam" id="PF12796">
    <property type="entry name" value="Ank_2"/>
    <property type="match status" value="2"/>
</dbReference>
<evidence type="ECO:0000313" key="5">
    <source>
        <dbReference type="Proteomes" id="UP000070544"/>
    </source>
</evidence>
<name>A0A139A2C0_GONPJ</name>
<gene>
    <name evidence="4" type="ORF">M427DRAFT_61292</name>
</gene>
<dbReference type="InterPro" id="IPR002110">
    <property type="entry name" value="Ankyrin_rpt"/>
</dbReference>
<dbReference type="Proteomes" id="UP000070544">
    <property type="component" value="Unassembled WGS sequence"/>
</dbReference>
<dbReference type="OrthoDB" id="2184997at2759"/>
<dbReference type="Gene3D" id="1.25.40.20">
    <property type="entry name" value="Ankyrin repeat-containing domain"/>
    <property type="match status" value="2"/>
</dbReference>
<keyword evidence="5" id="KW-1185">Reference proteome</keyword>
<reference evidence="4 5" key="1">
    <citation type="journal article" date="2015" name="Genome Biol. Evol.">
        <title>Phylogenomic analyses indicate that early fungi evolved digesting cell walls of algal ancestors of land plants.</title>
        <authorList>
            <person name="Chang Y."/>
            <person name="Wang S."/>
            <person name="Sekimoto S."/>
            <person name="Aerts A.L."/>
            <person name="Choi C."/>
            <person name="Clum A."/>
            <person name="LaButti K.M."/>
            <person name="Lindquist E.A."/>
            <person name="Yee Ngan C."/>
            <person name="Ohm R.A."/>
            <person name="Salamov A.A."/>
            <person name="Grigoriev I.V."/>
            <person name="Spatafora J.W."/>
            <person name="Berbee M.L."/>
        </authorList>
    </citation>
    <scope>NUCLEOTIDE SEQUENCE [LARGE SCALE GENOMIC DNA]</scope>
    <source>
        <strain evidence="4 5">JEL478</strain>
    </source>
</reference>
<accession>A0A139A2C0</accession>
<dbReference type="SUPFAM" id="SSF48403">
    <property type="entry name" value="Ankyrin repeat"/>
    <property type="match status" value="1"/>
</dbReference>
<dbReference type="AlphaFoldDB" id="A0A139A2C0"/>
<evidence type="ECO:0000256" key="3">
    <source>
        <dbReference type="PROSITE-ProRule" id="PRU00023"/>
    </source>
</evidence>
<dbReference type="PROSITE" id="PS50088">
    <property type="entry name" value="ANK_REPEAT"/>
    <property type="match status" value="1"/>
</dbReference>
<feature type="repeat" description="ANK" evidence="3">
    <location>
        <begin position="269"/>
        <end position="301"/>
    </location>
</feature>
<proteinExistence type="predicted"/>
<keyword evidence="2 3" id="KW-0040">ANK repeat</keyword>
<evidence type="ECO:0000256" key="1">
    <source>
        <dbReference type="ARBA" id="ARBA00022737"/>
    </source>
</evidence>